<dbReference type="InterPro" id="IPR005467">
    <property type="entry name" value="His_kinase_dom"/>
</dbReference>
<feature type="domain" description="Response regulatory" evidence="4">
    <location>
        <begin position="313"/>
        <end position="430"/>
    </location>
</feature>
<dbReference type="SUPFAM" id="SSF52172">
    <property type="entry name" value="CheY-like"/>
    <property type="match status" value="1"/>
</dbReference>
<dbReference type="Gene3D" id="3.30.565.10">
    <property type="entry name" value="Histidine kinase-like ATPase, C-terminal domain"/>
    <property type="match status" value="1"/>
</dbReference>
<dbReference type="STRING" id="2880.D8LPB9"/>
<proteinExistence type="predicted"/>
<accession>D8LPB9</accession>
<keyword evidence="5" id="KW-0418">Kinase</keyword>
<keyword evidence="6" id="KW-1185">Reference proteome</keyword>
<evidence type="ECO:0000313" key="6">
    <source>
        <dbReference type="Proteomes" id="UP000002630"/>
    </source>
</evidence>
<evidence type="ECO:0000259" key="4">
    <source>
        <dbReference type="PROSITE" id="PS50110"/>
    </source>
</evidence>
<gene>
    <name evidence="5" type="primary">Histidine</name>
    <name evidence="5" type="ORF">Esi_0052_0201</name>
</gene>
<dbReference type="AlphaFoldDB" id="D8LPB9"/>
<dbReference type="EMBL" id="FN649741">
    <property type="protein sequence ID" value="CBN80390.1"/>
    <property type="molecule type" value="Genomic_DNA"/>
</dbReference>
<dbReference type="OrthoDB" id="287671at2759"/>
<dbReference type="SUPFAM" id="SSF55874">
    <property type="entry name" value="ATPase domain of HSP90 chaperone/DNA topoisomerase II/histidine kinase"/>
    <property type="match status" value="1"/>
</dbReference>
<evidence type="ECO:0000313" key="5">
    <source>
        <dbReference type="EMBL" id="CBN80390.1"/>
    </source>
</evidence>
<dbReference type="PROSITE" id="PS50110">
    <property type="entry name" value="RESPONSE_REGULATORY"/>
    <property type="match status" value="1"/>
</dbReference>
<dbReference type="InParanoid" id="D8LPB9"/>
<evidence type="ECO:0000256" key="1">
    <source>
        <dbReference type="ARBA" id="ARBA00022553"/>
    </source>
</evidence>
<dbReference type="GO" id="GO:0000155">
    <property type="term" value="F:phosphorelay sensor kinase activity"/>
    <property type="evidence" value="ECO:0007669"/>
    <property type="project" value="TreeGrafter"/>
</dbReference>
<feature type="modified residue" description="4-aspartylphosphate" evidence="2">
    <location>
        <position position="362"/>
    </location>
</feature>
<keyword evidence="1 2" id="KW-0597">Phosphoprotein</keyword>
<dbReference type="PANTHER" id="PTHR43547:SF2">
    <property type="entry name" value="HYBRID SIGNAL TRANSDUCTION HISTIDINE KINASE C"/>
    <property type="match status" value="1"/>
</dbReference>
<dbReference type="InterPro" id="IPR001789">
    <property type="entry name" value="Sig_transdc_resp-reg_receiver"/>
</dbReference>
<dbReference type="PROSITE" id="PS50109">
    <property type="entry name" value="HIS_KIN"/>
    <property type="match status" value="1"/>
</dbReference>
<keyword evidence="5" id="KW-0808">Transferase</keyword>
<dbReference type="CDD" id="cd17546">
    <property type="entry name" value="REC_hyHK_CKI1_RcsC-like"/>
    <property type="match status" value="1"/>
</dbReference>
<evidence type="ECO:0000256" key="2">
    <source>
        <dbReference type="PROSITE-ProRule" id="PRU00169"/>
    </source>
</evidence>
<protein>
    <submittedName>
        <fullName evidence="5">Histidine kinase</fullName>
    </submittedName>
</protein>
<reference evidence="5 6" key="1">
    <citation type="journal article" date="2010" name="Nature">
        <title>The Ectocarpus genome and the independent evolution of multicellularity in brown algae.</title>
        <authorList>
            <person name="Cock J.M."/>
            <person name="Sterck L."/>
            <person name="Rouze P."/>
            <person name="Scornet D."/>
            <person name="Allen A.E."/>
            <person name="Amoutzias G."/>
            <person name="Anthouard V."/>
            <person name="Artiguenave F."/>
            <person name="Aury J.M."/>
            <person name="Badger J.H."/>
            <person name="Beszteri B."/>
            <person name="Billiau K."/>
            <person name="Bonnet E."/>
            <person name="Bothwell J.H."/>
            <person name="Bowler C."/>
            <person name="Boyen C."/>
            <person name="Brownlee C."/>
            <person name="Carrano C.J."/>
            <person name="Charrier B."/>
            <person name="Cho G.Y."/>
            <person name="Coelho S.M."/>
            <person name="Collen J."/>
            <person name="Corre E."/>
            <person name="Da Silva C."/>
            <person name="Delage L."/>
            <person name="Delaroque N."/>
            <person name="Dittami S.M."/>
            <person name="Doulbeau S."/>
            <person name="Elias M."/>
            <person name="Farnham G."/>
            <person name="Gachon C.M."/>
            <person name="Gschloessl B."/>
            <person name="Heesch S."/>
            <person name="Jabbari K."/>
            <person name="Jubin C."/>
            <person name="Kawai H."/>
            <person name="Kimura K."/>
            <person name="Kloareg B."/>
            <person name="Kupper F.C."/>
            <person name="Lang D."/>
            <person name="Le Bail A."/>
            <person name="Leblanc C."/>
            <person name="Lerouge P."/>
            <person name="Lohr M."/>
            <person name="Lopez P.J."/>
            <person name="Martens C."/>
            <person name="Maumus F."/>
            <person name="Michel G."/>
            <person name="Miranda-Saavedra D."/>
            <person name="Morales J."/>
            <person name="Moreau H."/>
            <person name="Motomura T."/>
            <person name="Nagasato C."/>
            <person name="Napoli C.A."/>
            <person name="Nelson D.R."/>
            <person name="Nyvall-Collen P."/>
            <person name="Peters A.F."/>
            <person name="Pommier C."/>
            <person name="Potin P."/>
            <person name="Poulain J."/>
            <person name="Quesneville H."/>
            <person name="Read B."/>
            <person name="Rensing S.A."/>
            <person name="Ritter A."/>
            <person name="Rousvoal S."/>
            <person name="Samanta M."/>
            <person name="Samson G."/>
            <person name="Schroeder D.C."/>
            <person name="Segurens B."/>
            <person name="Strittmatter M."/>
            <person name="Tonon T."/>
            <person name="Tregear J.W."/>
            <person name="Valentin K."/>
            <person name="von Dassow P."/>
            <person name="Yamagishi T."/>
            <person name="Van de Peer Y."/>
            <person name="Wincker P."/>
        </authorList>
    </citation>
    <scope>NUCLEOTIDE SEQUENCE [LARGE SCALE GENOMIC DNA]</scope>
    <source>
        <strain evidence="6">Ec32 / CCAP1310/4</strain>
    </source>
</reference>
<dbReference type="SMART" id="SM00387">
    <property type="entry name" value="HATPase_c"/>
    <property type="match status" value="1"/>
</dbReference>
<dbReference type="PANTHER" id="PTHR43547">
    <property type="entry name" value="TWO-COMPONENT HISTIDINE KINASE"/>
    <property type="match status" value="1"/>
</dbReference>
<organism evidence="5 6">
    <name type="scientific">Ectocarpus siliculosus</name>
    <name type="common">Brown alga</name>
    <name type="synonym">Conferva siliculosa</name>
    <dbReference type="NCBI Taxonomy" id="2880"/>
    <lineage>
        <taxon>Eukaryota</taxon>
        <taxon>Sar</taxon>
        <taxon>Stramenopiles</taxon>
        <taxon>Ochrophyta</taxon>
        <taxon>PX clade</taxon>
        <taxon>Phaeophyceae</taxon>
        <taxon>Ectocarpales</taxon>
        <taxon>Ectocarpaceae</taxon>
        <taxon>Ectocarpus</taxon>
    </lineage>
</organism>
<dbReference type="Proteomes" id="UP000002630">
    <property type="component" value="Linkage Group LG16"/>
</dbReference>
<dbReference type="InterPro" id="IPR003594">
    <property type="entry name" value="HATPase_dom"/>
</dbReference>
<dbReference type="Pfam" id="PF02518">
    <property type="entry name" value="HATPase_c"/>
    <property type="match status" value="1"/>
</dbReference>
<dbReference type="EMBL" id="FN648730">
    <property type="protein sequence ID" value="CBN80390.1"/>
    <property type="molecule type" value="Genomic_DNA"/>
</dbReference>
<dbReference type="Gene3D" id="3.40.50.2300">
    <property type="match status" value="1"/>
</dbReference>
<dbReference type="SMR" id="D8LPB9"/>
<evidence type="ECO:0000259" key="3">
    <source>
        <dbReference type="PROSITE" id="PS50109"/>
    </source>
</evidence>
<feature type="domain" description="Histidine kinase" evidence="3">
    <location>
        <begin position="152"/>
        <end position="265"/>
    </location>
</feature>
<name>D8LPB9_ECTSI</name>
<sequence>MRVRRFFGNSGLFTRKSKAVTSGDDDREAFEKNMVMVKTQFLRNMAYRIDTDMIRRLTRSSGKFKEISDKSTIPDFVATVFDVGEEYGAMLTNVLAYYDSVNEKFKIVEGPMLIRNIVADAKTDAVHQMLRVSNAPPLIDIDLRHDVPISEMIGDGPVIKECLQELIFNGLRHDSNNQVSVHVKAMSHSPCQVTFSVQNKGIRIQDEDVAGIFTPFNSIHRGVVHGCGLGIGLAKCKRMAYELGGDLVVQNGETTTFSLVIPIKHEKEIRLQHDGMALTFRRRSSYYGVEADVAEESCIFQEGEISHTATRPCILVVDDSAVARRQFEKMMKHVDIEVDLCDGAMACLEEVKTKDYDLICLDIIMPVMSGVTCAYQLREGDTRNKECPLVIITADSSTETRQLCASISESMVLEKPAKRNVLYRTIMSSIRDSQKREWIRRTWHTKNAEQRTQTHIREATLV</sequence>
<dbReference type="InterPro" id="IPR011006">
    <property type="entry name" value="CheY-like_superfamily"/>
</dbReference>
<dbReference type="InterPro" id="IPR036890">
    <property type="entry name" value="HATPase_C_sf"/>
</dbReference>
<dbReference type="Pfam" id="PF00072">
    <property type="entry name" value="Response_reg"/>
    <property type="match status" value="1"/>
</dbReference>
<dbReference type="SMART" id="SM00448">
    <property type="entry name" value="REC"/>
    <property type="match status" value="1"/>
</dbReference>